<keyword evidence="6" id="KW-0808">Transferase</keyword>
<evidence type="ECO:0000256" key="9">
    <source>
        <dbReference type="ARBA" id="ARBA00022840"/>
    </source>
</evidence>
<proteinExistence type="predicted"/>
<evidence type="ECO:0000259" key="15">
    <source>
        <dbReference type="PROSITE" id="PS50011"/>
    </source>
</evidence>
<dbReference type="Pfam" id="PF00069">
    <property type="entry name" value="Pkinase"/>
    <property type="match status" value="1"/>
</dbReference>
<dbReference type="EC" id="2.7.11.1" evidence="3"/>
<evidence type="ECO:0000256" key="1">
    <source>
        <dbReference type="ARBA" id="ARBA00003747"/>
    </source>
</evidence>
<dbReference type="SUPFAM" id="SSF56112">
    <property type="entry name" value="Protein kinase-like (PK-like)"/>
    <property type="match status" value="1"/>
</dbReference>
<feature type="domain" description="Protein kinase" evidence="15">
    <location>
        <begin position="32"/>
        <end position="280"/>
    </location>
</feature>
<dbReference type="PANTHER" id="PTHR44329">
    <property type="entry name" value="SERINE/THREONINE-PROTEIN KINASE TNNI3K-RELATED"/>
    <property type="match status" value="1"/>
</dbReference>
<evidence type="ECO:0000256" key="2">
    <source>
        <dbReference type="ARBA" id="ARBA00011534"/>
    </source>
</evidence>
<evidence type="ECO:0000313" key="17">
    <source>
        <dbReference type="Proteomes" id="UP001586593"/>
    </source>
</evidence>
<name>A0ABR3W2T1_9PEZI</name>
<dbReference type="PROSITE" id="PS00109">
    <property type="entry name" value="PROTEIN_KINASE_TYR"/>
    <property type="match status" value="1"/>
</dbReference>
<feature type="compositionally biased region" description="Basic and acidic residues" evidence="14">
    <location>
        <begin position="21"/>
        <end position="31"/>
    </location>
</feature>
<organism evidence="16 17">
    <name type="scientific">Phialemonium thermophilum</name>
    <dbReference type="NCBI Taxonomy" id="223376"/>
    <lineage>
        <taxon>Eukaryota</taxon>
        <taxon>Fungi</taxon>
        <taxon>Dikarya</taxon>
        <taxon>Ascomycota</taxon>
        <taxon>Pezizomycotina</taxon>
        <taxon>Sordariomycetes</taxon>
        <taxon>Sordariomycetidae</taxon>
        <taxon>Cephalothecales</taxon>
        <taxon>Cephalothecaceae</taxon>
        <taxon>Phialemonium</taxon>
    </lineage>
</organism>
<evidence type="ECO:0000256" key="12">
    <source>
        <dbReference type="ARBA" id="ARBA00047899"/>
    </source>
</evidence>
<evidence type="ECO:0000256" key="6">
    <source>
        <dbReference type="ARBA" id="ARBA00022679"/>
    </source>
</evidence>
<dbReference type="InterPro" id="IPR051681">
    <property type="entry name" value="Ser/Thr_Kinases-Pseudokinases"/>
</dbReference>
<evidence type="ECO:0000256" key="4">
    <source>
        <dbReference type="ARBA" id="ARBA00013948"/>
    </source>
</evidence>
<evidence type="ECO:0000256" key="10">
    <source>
        <dbReference type="ARBA" id="ARBA00030980"/>
    </source>
</evidence>
<evidence type="ECO:0000256" key="13">
    <source>
        <dbReference type="ARBA" id="ARBA00048679"/>
    </source>
</evidence>
<accession>A0ABR3W2T1</accession>
<protein>
    <recommendedName>
        <fullName evidence="5">EKC/KEOPS complex subunit BUD32</fullName>
        <ecNumber evidence="3">2.7.11.1</ecNumber>
    </recommendedName>
    <alternativeName>
        <fullName evidence="10 11">Atypical Serine/threonine protein kinase BUD32</fullName>
    </alternativeName>
    <alternativeName>
        <fullName evidence="4">EKC/KEOPS complex subunit bud32</fullName>
    </alternativeName>
</protein>
<evidence type="ECO:0000256" key="7">
    <source>
        <dbReference type="ARBA" id="ARBA00022741"/>
    </source>
</evidence>
<comment type="subunit">
    <text evidence="2">Component of the EKC/KEOPS complex composed of at least BUD32, CGI121, GON7, KAE1 and PCC1; the whole complex dimerizes.</text>
</comment>
<feature type="compositionally biased region" description="Basic and acidic residues" evidence="14">
    <location>
        <begin position="1"/>
        <end position="14"/>
    </location>
</feature>
<evidence type="ECO:0000256" key="8">
    <source>
        <dbReference type="ARBA" id="ARBA00022777"/>
    </source>
</evidence>
<dbReference type="Proteomes" id="UP001586593">
    <property type="component" value="Unassembled WGS sequence"/>
</dbReference>
<evidence type="ECO:0000313" key="16">
    <source>
        <dbReference type="EMBL" id="KAL1851762.1"/>
    </source>
</evidence>
<gene>
    <name evidence="16" type="ORF">VTK73DRAFT_9333</name>
</gene>
<dbReference type="Gene3D" id="1.10.510.10">
    <property type="entry name" value="Transferase(Phosphotransferase) domain 1"/>
    <property type="match status" value="1"/>
</dbReference>
<keyword evidence="8" id="KW-0418">Kinase</keyword>
<comment type="catalytic activity">
    <reaction evidence="13">
        <text>L-seryl-[protein] + ATP = O-phospho-L-seryl-[protein] + ADP + H(+)</text>
        <dbReference type="Rhea" id="RHEA:17989"/>
        <dbReference type="Rhea" id="RHEA-COMP:9863"/>
        <dbReference type="Rhea" id="RHEA-COMP:11604"/>
        <dbReference type="ChEBI" id="CHEBI:15378"/>
        <dbReference type="ChEBI" id="CHEBI:29999"/>
        <dbReference type="ChEBI" id="CHEBI:30616"/>
        <dbReference type="ChEBI" id="CHEBI:83421"/>
        <dbReference type="ChEBI" id="CHEBI:456216"/>
        <dbReference type="EC" id="2.7.11.1"/>
    </reaction>
</comment>
<keyword evidence="7" id="KW-0547">Nucleotide-binding</keyword>
<dbReference type="EMBL" id="JAZHXJ010000768">
    <property type="protein sequence ID" value="KAL1851762.1"/>
    <property type="molecule type" value="Genomic_DNA"/>
</dbReference>
<keyword evidence="9" id="KW-0067">ATP-binding</keyword>
<comment type="caution">
    <text evidence="16">The sequence shown here is derived from an EMBL/GenBank/DDBJ whole genome shotgun (WGS) entry which is preliminary data.</text>
</comment>
<dbReference type="PROSITE" id="PS50011">
    <property type="entry name" value="PROTEIN_KINASE_DOM"/>
    <property type="match status" value="1"/>
</dbReference>
<comment type="function">
    <text evidence="1">Component of the EKC/KEOPS complex that is required for the formation of a threonylcarbamoyl group on adenosine at position 37 (t(6)A37) in tRNAs that read codons beginning with adenine. The complex is probably involved in the transfer of the threonylcarbamoyl moiety of threonylcarbamoyl-AMP (TC-AMP) to the N6 group of A37. BUD32 has ATPase activity in the context of the EKC/KEOPS complex and likely plays a supporting role to the catalytic subunit KAE1. The EKC/KEOPS complex also promotes both telomere uncapping and telomere elongation. The complex is required for efficient recruitment of transcriptional coactivators.</text>
</comment>
<evidence type="ECO:0000256" key="11">
    <source>
        <dbReference type="ARBA" id="ARBA00033194"/>
    </source>
</evidence>
<sequence length="280" mass="31607">MEKARAKEEVDHDAPTSTPSHDPEKATEHTTKKQPVLVGCGSVGSIELSPCGTRVIKTARPGSSKRSHKFNMRAILREWDVYLRIPPHPRILQFYSLAATPTSASITLEYKKNGNLRDYLARHPDQTLLQRMQWCVQATEGLYVLHRSKVVHSDLRPDNLLVADDLTLCIIDFSGSAVEGAQSLVAESRGYFLPRADWETTPDTDRFALGSCFYHIMTGRDPYHDVADPDQIDAEFARGAYPADVHDLLIGSVIIKCWRCEYASTLDVYHDLCQFQDRFQ</sequence>
<evidence type="ECO:0000256" key="3">
    <source>
        <dbReference type="ARBA" id="ARBA00012513"/>
    </source>
</evidence>
<evidence type="ECO:0000256" key="5">
    <source>
        <dbReference type="ARBA" id="ARBA00019973"/>
    </source>
</evidence>
<reference evidence="16 17" key="1">
    <citation type="journal article" date="2024" name="Commun. Biol.">
        <title>Comparative genomic analysis of thermophilic fungi reveals convergent evolutionary adaptations and gene losses.</title>
        <authorList>
            <person name="Steindorff A.S."/>
            <person name="Aguilar-Pontes M.V."/>
            <person name="Robinson A.J."/>
            <person name="Andreopoulos B."/>
            <person name="LaButti K."/>
            <person name="Kuo A."/>
            <person name="Mondo S."/>
            <person name="Riley R."/>
            <person name="Otillar R."/>
            <person name="Haridas S."/>
            <person name="Lipzen A."/>
            <person name="Grimwood J."/>
            <person name="Schmutz J."/>
            <person name="Clum A."/>
            <person name="Reid I.D."/>
            <person name="Moisan M.C."/>
            <person name="Butler G."/>
            <person name="Nguyen T.T.M."/>
            <person name="Dewar K."/>
            <person name="Conant G."/>
            <person name="Drula E."/>
            <person name="Henrissat B."/>
            <person name="Hansel C."/>
            <person name="Singer S."/>
            <person name="Hutchinson M.I."/>
            <person name="de Vries R.P."/>
            <person name="Natvig D.O."/>
            <person name="Powell A.J."/>
            <person name="Tsang A."/>
            <person name="Grigoriev I.V."/>
        </authorList>
    </citation>
    <scope>NUCLEOTIDE SEQUENCE [LARGE SCALE GENOMIC DNA]</scope>
    <source>
        <strain evidence="16 17">ATCC 24622</strain>
    </source>
</reference>
<feature type="region of interest" description="Disordered" evidence="14">
    <location>
        <begin position="1"/>
        <end position="34"/>
    </location>
</feature>
<dbReference type="InterPro" id="IPR000719">
    <property type="entry name" value="Prot_kinase_dom"/>
</dbReference>
<comment type="catalytic activity">
    <reaction evidence="12">
        <text>L-threonyl-[protein] + ATP = O-phospho-L-threonyl-[protein] + ADP + H(+)</text>
        <dbReference type="Rhea" id="RHEA:46608"/>
        <dbReference type="Rhea" id="RHEA-COMP:11060"/>
        <dbReference type="Rhea" id="RHEA-COMP:11605"/>
        <dbReference type="ChEBI" id="CHEBI:15378"/>
        <dbReference type="ChEBI" id="CHEBI:30013"/>
        <dbReference type="ChEBI" id="CHEBI:30616"/>
        <dbReference type="ChEBI" id="CHEBI:61977"/>
        <dbReference type="ChEBI" id="CHEBI:456216"/>
        <dbReference type="EC" id="2.7.11.1"/>
    </reaction>
</comment>
<dbReference type="InterPro" id="IPR011009">
    <property type="entry name" value="Kinase-like_dom_sf"/>
</dbReference>
<dbReference type="PANTHER" id="PTHR44329:SF288">
    <property type="entry name" value="MITOGEN-ACTIVATED PROTEIN KINASE KINASE KINASE 20"/>
    <property type="match status" value="1"/>
</dbReference>
<evidence type="ECO:0000256" key="14">
    <source>
        <dbReference type="SAM" id="MobiDB-lite"/>
    </source>
</evidence>
<dbReference type="InterPro" id="IPR008266">
    <property type="entry name" value="Tyr_kinase_AS"/>
</dbReference>
<keyword evidence="17" id="KW-1185">Reference proteome</keyword>